<evidence type="ECO:0000259" key="8">
    <source>
        <dbReference type="Pfam" id="PF02875"/>
    </source>
</evidence>
<dbReference type="GO" id="GO:0071555">
    <property type="term" value="P:cell wall organization"/>
    <property type="evidence" value="ECO:0007669"/>
    <property type="project" value="UniProtKB-KW"/>
</dbReference>
<keyword evidence="4 7" id="KW-0436">Ligase</keyword>
<feature type="binding site" evidence="7">
    <location>
        <begin position="120"/>
        <end position="126"/>
    </location>
    <ligand>
        <name>ATP</name>
        <dbReference type="ChEBI" id="CHEBI:30616"/>
    </ligand>
</feature>
<evidence type="ECO:0000259" key="9">
    <source>
        <dbReference type="Pfam" id="PF08245"/>
    </source>
</evidence>
<dbReference type="InterPro" id="IPR036615">
    <property type="entry name" value="Mur_ligase_C_dom_sf"/>
</dbReference>
<dbReference type="Gene3D" id="3.40.50.720">
    <property type="entry name" value="NAD(P)-binding Rossmann-like Domain"/>
    <property type="match status" value="1"/>
</dbReference>
<keyword evidence="7" id="KW-0961">Cell wall biogenesis/degradation</keyword>
<dbReference type="GO" id="GO:0005524">
    <property type="term" value="F:ATP binding"/>
    <property type="evidence" value="ECO:0007669"/>
    <property type="project" value="UniProtKB-UniRule"/>
</dbReference>
<dbReference type="GO" id="GO:0051301">
    <property type="term" value="P:cell division"/>
    <property type="evidence" value="ECO:0007669"/>
    <property type="project" value="UniProtKB-KW"/>
</dbReference>
<comment type="subcellular location">
    <subcellularLocation>
        <location evidence="1 7">Cytoplasm</location>
    </subcellularLocation>
</comment>
<evidence type="ECO:0000256" key="6">
    <source>
        <dbReference type="ARBA" id="ARBA00022840"/>
    </source>
</evidence>
<name>A0A1F6CDG1_9BACT</name>
<dbReference type="HAMAP" id="MF_00639">
    <property type="entry name" value="MurD"/>
    <property type="match status" value="1"/>
</dbReference>
<dbReference type="GO" id="GO:0009252">
    <property type="term" value="P:peptidoglycan biosynthetic process"/>
    <property type="evidence" value="ECO:0007669"/>
    <property type="project" value="UniProtKB-UniRule"/>
</dbReference>
<dbReference type="Pfam" id="PF08245">
    <property type="entry name" value="Mur_ligase_M"/>
    <property type="match status" value="1"/>
</dbReference>
<dbReference type="PANTHER" id="PTHR43692">
    <property type="entry name" value="UDP-N-ACETYLMURAMOYLALANINE--D-GLUTAMATE LIGASE"/>
    <property type="match status" value="1"/>
</dbReference>
<evidence type="ECO:0000256" key="7">
    <source>
        <dbReference type="HAMAP-Rule" id="MF_00639"/>
    </source>
</evidence>
<keyword evidence="7" id="KW-0131">Cell cycle</keyword>
<dbReference type="SUPFAM" id="SSF53244">
    <property type="entry name" value="MurD-like peptide ligases, peptide-binding domain"/>
    <property type="match status" value="1"/>
</dbReference>
<evidence type="ECO:0000313" key="11">
    <source>
        <dbReference type="Proteomes" id="UP000178344"/>
    </source>
</evidence>
<keyword evidence="3 7" id="KW-0963">Cytoplasm</keyword>
<dbReference type="PANTHER" id="PTHR43692:SF1">
    <property type="entry name" value="UDP-N-ACETYLMURAMOYLALANINE--D-GLUTAMATE LIGASE"/>
    <property type="match status" value="1"/>
</dbReference>
<feature type="domain" description="Mur ligase central" evidence="9">
    <location>
        <begin position="118"/>
        <end position="252"/>
    </location>
</feature>
<proteinExistence type="inferred from homology"/>
<protein>
    <recommendedName>
        <fullName evidence="7">UDP-N-acetylmuramoylalanine--D-glutamate ligase</fullName>
        <ecNumber evidence="7">6.3.2.9</ecNumber>
    </recommendedName>
    <alternativeName>
        <fullName evidence="7">D-glutamic acid-adding enzyme</fullName>
    </alternativeName>
    <alternativeName>
        <fullName evidence="7">UDP-N-acetylmuramoyl-L-alanyl-D-glutamate synthetase</fullName>
    </alternativeName>
</protein>
<dbReference type="Gene3D" id="3.40.1190.10">
    <property type="entry name" value="Mur-like, catalytic domain"/>
    <property type="match status" value="1"/>
</dbReference>
<dbReference type="Proteomes" id="UP000178344">
    <property type="component" value="Unassembled WGS sequence"/>
</dbReference>
<dbReference type="UniPathway" id="UPA00219"/>
<dbReference type="GO" id="GO:0008764">
    <property type="term" value="F:UDP-N-acetylmuramoylalanine-D-glutamate ligase activity"/>
    <property type="evidence" value="ECO:0007669"/>
    <property type="project" value="UniProtKB-UniRule"/>
</dbReference>
<dbReference type="SUPFAM" id="SSF53623">
    <property type="entry name" value="MurD-like peptide ligases, catalytic domain"/>
    <property type="match status" value="1"/>
</dbReference>
<evidence type="ECO:0000256" key="5">
    <source>
        <dbReference type="ARBA" id="ARBA00022741"/>
    </source>
</evidence>
<dbReference type="GO" id="GO:0008360">
    <property type="term" value="P:regulation of cell shape"/>
    <property type="evidence" value="ECO:0007669"/>
    <property type="project" value="UniProtKB-KW"/>
</dbReference>
<gene>
    <name evidence="7" type="primary">murD</name>
    <name evidence="10" type="ORF">A2671_02180</name>
</gene>
<keyword evidence="6 7" id="KW-0067">ATP-binding</keyword>
<keyword evidence="7" id="KW-0132">Cell division</keyword>
<dbReference type="AlphaFoldDB" id="A0A1F6CDG1"/>
<dbReference type="InterPro" id="IPR036565">
    <property type="entry name" value="Mur-like_cat_sf"/>
</dbReference>
<comment type="similarity">
    <text evidence="7">Belongs to the MurCDEF family.</text>
</comment>
<comment type="catalytic activity">
    <reaction evidence="7">
        <text>UDP-N-acetyl-alpha-D-muramoyl-L-alanine + D-glutamate + ATP = UDP-N-acetyl-alpha-D-muramoyl-L-alanyl-D-glutamate + ADP + phosphate + H(+)</text>
        <dbReference type="Rhea" id="RHEA:16429"/>
        <dbReference type="ChEBI" id="CHEBI:15378"/>
        <dbReference type="ChEBI" id="CHEBI:29986"/>
        <dbReference type="ChEBI" id="CHEBI:30616"/>
        <dbReference type="ChEBI" id="CHEBI:43474"/>
        <dbReference type="ChEBI" id="CHEBI:83898"/>
        <dbReference type="ChEBI" id="CHEBI:83900"/>
        <dbReference type="ChEBI" id="CHEBI:456216"/>
        <dbReference type="EC" id="6.3.2.9"/>
    </reaction>
</comment>
<feature type="domain" description="Mur ligase C-terminal" evidence="8">
    <location>
        <begin position="287"/>
        <end position="406"/>
    </location>
</feature>
<dbReference type="InterPro" id="IPR013221">
    <property type="entry name" value="Mur_ligase_cen"/>
</dbReference>
<keyword evidence="7" id="KW-0573">Peptidoglycan synthesis</keyword>
<accession>A0A1F6CDG1</accession>
<dbReference type="InterPro" id="IPR005762">
    <property type="entry name" value="MurD"/>
</dbReference>
<reference evidence="10 11" key="1">
    <citation type="journal article" date="2016" name="Nat. Commun.">
        <title>Thousands of microbial genomes shed light on interconnected biogeochemical processes in an aquifer system.</title>
        <authorList>
            <person name="Anantharaman K."/>
            <person name="Brown C.T."/>
            <person name="Hug L.A."/>
            <person name="Sharon I."/>
            <person name="Castelle C.J."/>
            <person name="Probst A.J."/>
            <person name="Thomas B.C."/>
            <person name="Singh A."/>
            <person name="Wilkins M.J."/>
            <person name="Karaoz U."/>
            <person name="Brodie E.L."/>
            <person name="Williams K.H."/>
            <person name="Hubbard S.S."/>
            <person name="Banfield J.F."/>
        </authorList>
    </citation>
    <scope>NUCLEOTIDE SEQUENCE [LARGE SCALE GENOMIC DNA]</scope>
</reference>
<dbReference type="EC" id="6.3.2.9" evidence="7"/>
<dbReference type="InterPro" id="IPR004101">
    <property type="entry name" value="Mur_ligase_C"/>
</dbReference>
<dbReference type="GO" id="GO:0005737">
    <property type="term" value="C:cytoplasm"/>
    <property type="evidence" value="ECO:0007669"/>
    <property type="project" value="UniProtKB-SubCell"/>
</dbReference>
<comment type="function">
    <text evidence="7">Cell wall formation. Catalyzes the addition of glutamate to the nucleotide precursor UDP-N-acetylmuramoyl-L-alanine (UMA).</text>
</comment>
<dbReference type="EMBL" id="MFKQ01000032">
    <property type="protein sequence ID" value="OGG47037.1"/>
    <property type="molecule type" value="Genomic_DNA"/>
</dbReference>
<sequence length="436" mass="48580">MLIAEFQDKQILILGFGREGQDSFLFLREKFPEKSIGIADKKEFEELSPEAKLLLNKDRKVVLYVGDSYLKQLNKYDVVIKSPGIPLGALKPYLKKNQILTSQTNIFFANCPGTIVGVTGTKGKSTTASLIYHALQGGPKVHLIGNIGEPALQFLAGAGKDDVFVYELSSFQLEIATQSPHVAVFLNLYPEHLDHHGSFEAYAKAKAHITKFQTEKDYLIYNEDDEEVSRIAVASKAQKLAFTPHVSRAKGAGFAASVQPAYLVAKLFSIPKEKVEKALKAFKPLPHRLELVGTHHGIVFYNDSLATIPEATIAALDILGNKVATLIVGGYDRGIQFPKLAERILHSGVRNLILFPITGELVLKEIEVLRKDRSLPKCFHVQNMAEAVELSYQYTPKGRICLLSPAASSFNLFRDYKHRGEEFKNWITHYGKKKRA</sequence>
<evidence type="ECO:0000256" key="1">
    <source>
        <dbReference type="ARBA" id="ARBA00004496"/>
    </source>
</evidence>
<evidence type="ECO:0000256" key="4">
    <source>
        <dbReference type="ARBA" id="ARBA00022598"/>
    </source>
</evidence>
<comment type="caution">
    <text evidence="10">The sequence shown here is derived from an EMBL/GenBank/DDBJ whole genome shotgun (WGS) entry which is preliminary data.</text>
</comment>
<keyword evidence="7" id="KW-0133">Cell shape</keyword>
<dbReference type="Gene3D" id="3.90.190.20">
    <property type="entry name" value="Mur ligase, C-terminal domain"/>
    <property type="match status" value="1"/>
</dbReference>
<evidence type="ECO:0000256" key="2">
    <source>
        <dbReference type="ARBA" id="ARBA00004752"/>
    </source>
</evidence>
<evidence type="ECO:0000313" key="10">
    <source>
        <dbReference type="EMBL" id="OGG47037.1"/>
    </source>
</evidence>
<evidence type="ECO:0000256" key="3">
    <source>
        <dbReference type="ARBA" id="ARBA00022490"/>
    </source>
</evidence>
<keyword evidence="5 7" id="KW-0547">Nucleotide-binding</keyword>
<organism evidence="10 11">
    <name type="scientific">Candidatus Kaiserbacteria bacterium RIFCSPHIGHO2_01_FULL_49_13</name>
    <dbReference type="NCBI Taxonomy" id="1798477"/>
    <lineage>
        <taxon>Bacteria</taxon>
        <taxon>Candidatus Kaiseribacteriota</taxon>
    </lineage>
</organism>
<dbReference type="Pfam" id="PF02875">
    <property type="entry name" value="Mur_ligase_C"/>
    <property type="match status" value="1"/>
</dbReference>
<comment type="pathway">
    <text evidence="2 7">Cell wall biogenesis; peptidoglycan biosynthesis.</text>
</comment>